<organism evidence="1 2">
    <name type="scientific">Thermoflavimicrobium dichotomicum</name>
    <dbReference type="NCBI Taxonomy" id="46223"/>
    <lineage>
        <taxon>Bacteria</taxon>
        <taxon>Bacillati</taxon>
        <taxon>Bacillota</taxon>
        <taxon>Bacilli</taxon>
        <taxon>Bacillales</taxon>
        <taxon>Thermoactinomycetaceae</taxon>
        <taxon>Thermoflavimicrobium</taxon>
    </lineage>
</organism>
<dbReference type="RefSeq" id="WP_093231299.1">
    <property type="nucleotide sequence ID" value="NZ_FORR01000020.1"/>
</dbReference>
<gene>
    <name evidence="1" type="ORF">SAMN05421852_12014</name>
</gene>
<dbReference type="STRING" id="46223.SAMN05421852_12014"/>
<evidence type="ECO:0000313" key="2">
    <source>
        <dbReference type="Proteomes" id="UP000199545"/>
    </source>
</evidence>
<proteinExistence type="predicted"/>
<dbReference type="AlphaFoldDB" id="A0A1I3TWW2"/>
<evidence type="ECO:0000313" key="1">
    <source>
        <dbReference type="EMBL" id="SFJ75150.1"/>
    </source>
</evidence>
<dbReference type="EMBL" id="FORR01000020">
    <property type="protein sequence ID" value="SFJ75150.1"/>
    <property type="molecule type" value="Genomic_DNA"/>
</dbReference>
<name>A0A1I3TWW2_9BACL</name>
<reference evidence="1 2" key="1">
    <citation type="submission" date="2016-10" db="EMBL/GenBank/DDBJ databases">
        <authorList>
            <person name="de Groot N.N."/>
        </authorList>
    </citation>
    <scope>NUCLEOTIDE SEQUENCE [LARGE SCALE GENOMIC DNA]</scope>
    <source>
        <strain evidence="1 2">DSM 44778</strain>
    </source>
</reference>
<protein>
    <submittedName>
        <fullName evidence="1">Uncharacterized protein</fullName>
    </submittedName>
</protein>
<keyword evidence="2" id="KW-1185">Reference proteome</keyword>
<dbReference type="Proteomes" id="UP000199545">
    <property type="component" value="Unassembled WGS sequence"/>
</dbReference>
<accession>A0A1I3TWW2</accession>
<sequence length="74" mass="8458">MFTSGQLQYIKQEIFDVIVLQAVKHGFIEGRELFSVFTGEEQTWEMASLADTVVVGKGEMEENLLFIFVKLLLD</sequence>